<dbReference type="GeneID" id="4839319"/>
<sequence>MLFAALFLVLQTAMAMVIRGVDTEVRAVWLNVTHPYLKQRFPSVVTTVGYTFDNYDELVALADHAAVSSEKELWGDFLGDYVSFKYGGYLTTSFDYKREDVKSYVIDLMEGDVSYFPGNRLDEVLETTTIENYKILYHSINRYGKWTGQIWRSVSRAIFGAY</sequence>
<dbReference type="RefSeq" id="XP_001385196.2">
    <property type="nucleotide sequence ID" value="XM_001385159.1"/>
</dbReference>
<evidence type="ECO:0000313" key="4">
    <source>
        <dbReference type="Proteomes" id="UP000002258"/>
    </source>
</evidence>
<feature type="domain" description="WD-like" evidence="2">
    <location>
        <begin position="50"/>
        <end position="140"/>
    </location>
</feature>
<keyword evidence="1" id="KW-0732">Signal</keyword>
<dbReference type="AlphaFoldDB" id="A3LVR5"/>
<dbReference type="InterPro" id="IPR046925">
    <property type="entry name" value="WD-like_fungi"/>
</dbReference>
<dbReference type="HOGENOM" id="CLU_1636021_0_0_1"/>
<feature type="signal peptide" evidence="1">
    <location>
        <begin position="1"/>
        <end position="15"/>
    </location>
</feature>
<dbReference type="Proteomes" id="UP000002258">
    <property type="component" value="Chromosome 5"/>
</dbReference>
<organism evidence="3 4">
    <name type="scientific">Scheffersomyces stipitis (strain ATCC 58785 / CBS 6054 / NBRC 10063 / NRRL Y-11545)</name>
    <name type="common">Yeast</name>
    <name type="synonym">Pichia stipitis</name>
    <dbReference type="NCBI Taxonomy" id="322104"/>
    <lineage>
        <taxon>Eukaryota</taxon>
        <taxon>Fungi</taxon>
        <taxon>Dikarya</taxon>
        <taxon>Ascomycota</taxon>
        <taxon>Saccharomycotina</taxon>
        <taxon>Pichiomycetes</taxon>
        <taxon>Debaryomycetaceae</taxon>
        <taxon>Scheffersomyces</taxon>
    </lineage>
</organism>
<name>A3LVR5_PICST</name>
<evidence type="ECO:0000313" key="3">
    <source>
        <dbReference type="EMBL" id="ABN67167.2"/>
    </source>
</evidence>
<evidence type="ECO:0000259" key="2">
    <source>
        <dbReference type="Pfam" id="PF20493"/>
    </source>
</evidence>
<accession>A3LVR5</accession>
<protein>
    <recommendedName>
        <fullName evidence="2">WD-like domain-containing protein</fullName>
    </recommendedName>
</protein>
<dbReference type="EMBL" id="CP000499">
    <property type="protein sequence ID" value="ABN67167.2"/>
    <property type="molecule type" value="Genomic_DNA"/>
</dbReference>
<dbReference type="Pfam" id="PF20493">
    <property type="entry name" value="WD-like_fungi"/>
    <property type="match status" value="1"/>
</dbReference>
<evidence type="ECO:0000256" key="1">
    <source>
        <dbReference type="SAM" id="SignalP"/>
    </source>
</evidence>
<dbReference type="InParanoid" id="A3LVR5"/>
<reference evidence="3 4" key="1">
    <citation type="journal article" date="2007" name="Nat. Biotechnol.">
        <title>Genome sequence of the lignocellulose-bioconverting and xylose-fermenting yeast Pichia stipitis.</title>
        <authorList>
            <person name="Jeffries T.W."/>
            <person name="Grigoriev I.V."/>
            <person name="Grimwood J."/>
            <person name="Laplaza J.M."/>
            <person name="Aerts A."/>
            <person name="Salamov A."/>
            <person name="Schmutz J."/>
            <person name="Lindquist E."/>
            <person name="Dehal P."/>
            <person name="Shapiro H."/>
            <person name="Jin Y.S."/>
            <person name="Passoth V."/>
            <person name="Richardson P.M."/>
        </authorList>
    </citation>
    <scope>NUCLEOTIDE SEQUENCE [LARGE SCALE GENOMIC DNA]</scope>
    <source>
        <strain evidence="4">ATCC 58785 / CBS 6054 / NBRC 10063 / NRRL Y-11545</strain>
    </source>
</reference>
<dbReference type="KEGG" id="pic:PICST_32218"/>
<proteinExistence type="predicted"/>
<keyword evidence="4" id="KW-1185">Reference proteome</keyword>
<gene>
    <name evidence="3" type="ORF">PICST_32218</name>
</gene>
<feature type="chain" id="PRO_5012903746" description="WD-like domain-containing protein" evidence="1">
    <location>
        <begin position="16"/>
        <end position="162"/>
    </location>
</feature>